<dbReference type="Proteomes" id="UP000594638">
    <property type="component" value="Unassembled WGS sequence"/>
</dbReference>
<protein>
    <submittedName>
        <fullName evidence="1">Uncharacterized protein</fullName>
    </submittedName>
</protein>
<name>A0A8S0VMN2_OLEEU</name>
<reference evidence="1 2" key="1">
    <citation type="submission" date="2019-12" db="EMBL/GenBank/DDBJ databases">
        <authorList>
            <person name="Alioto T."/>
            <person name="Alioto T."/>
            <person name="Gomez Garrido J."/>
        </authorList>
    </citation>
    <scope>NUCLEOTIDE SEQUENCE [LARGE SCALE GENOMIC DNA]</scope>
</reference>
<keyword evidence="2" id="KW-1185">Reference proteome</keyword>
<gene>
    <name evidence="1" type="ORF">OLEA9_A092040</name>
</gene>
<dbReference type="Gramene" id="OE9A092040T1">
    <property type="protein sequence ID" value="OE9A092040C1"/>
    <property type="gene ID" value="OE9A092040"/>
</dbReference>
<dbReference type="EMBL" id="CACTIH010010508">
    <property type="protein sequence ID" value="CAA3033344.1"/>
    <property type="molecule type" value="Genomic_DNA"/>
</dbReference>
<accession>A0A8S0VMN2</accession>
<dbReference type="AlphaFoldDB" id="A0A8S0VMN2"/>
<feature type="non-terminal residue" evidence="1">
    <location>
        <position position="75"/>
    </location>
</feature>
<evidence type="ECO:0000313" key="2">
    <source>
        <dbReference type="Proteomes" id="UP000594638"/>
    </source>
</evidence>
<feature type="non-terminal residue" evidence="1">
    <location>
        <position position="1"/>
    </location>
</feature>
<organism evidence="1 2">
    <name type="scientific">Olea europaea subsp. europaea</name>
    <dbReference type="NCBI Taxonomy" id="158383"/>
    <lineage>
        <taxon>Eukaryota</taxon>
        <taxon>Viridiplantae</taxon>
        <taxon>Streptophyta</taxon>
        <taxon>Embryophyta</taxon>
        <taxon>Tracheophyta</taxon>
        <taxon>Spermatophyta</taxon>
        <taxon>Magnoliopsida</taxon>
        <taxon>eudicotyledons</taxon>
        <taxon>Gunneridae</taxon>
        <taxon>Pentapetalae</taxon>
        <taxon>asterids</taxon>
        <taxon>lamiids</taxon>
        <taxon>Lamiales</taxon>
        <taxon>Oleaceae</taxon>
        <taxon>Oleeae</taxon>
        <taxon>Olea</taxon>
    </lineage>
</organism>
<evidence type="ECO:0000313" key="1">
    <source>
        <dbReference type="EMBL" id="CAA3033344.1"/>
    </source>
</evidence>
<proteinExistence type="predicted"/>
<sequence>TTTGKLQLQISMSHLWEFDDGYREIIAAVGVNRIGWVCDREYITGQGFDKCASGVSAYRAAVMDSIDAADSMMDL</sequence>
<comment type="caution">
    <text evidence="1">The sequence shown here is derived from an EMBL/GenBank/DDBJ whole genome shotgun (WGS) entry which is preliminary data.</text>
</comment>